<dbReference type="Proteomes" id="UP001459277">
    <property type="component" value="Unassembled WGS sequence"/>
</dbReference>
<accession>A0AAW2DJF8</accession>
<dbReference type="AlphaFoldDB" id="A0AAW2DJF8"/>
<sequence>MGEPSSLTSRTPLAHLVMPLTSSSDKPKSLRLVSGSLSDGISSDSLTVAGIEAGFNSDGLKVRPMVGINCCLDRISSNSTTVVGLEFGTSSDDGISSDNLTVAGIEAGFTSDGLKVRPKVGINCCLDRISSDSTAVDGLEFGTNSDSLEVVLLEINSYFSAGFNSTGHEVAQMDLYGTSPGGFNSDDFRFWARPIR</sequence>
<evidence type="ECO:0000313" key="1">
    <source>
        <dbReference type="EMBL" id="KAL0010662.1"/>
    </source>
</evidence>
<evidence type="ECO:0000313" key="2">
    <source>
        <dbReference type="Proteomes" id="UP001459277"/>
    </source>
</evidence>
<comment type="caution">
    <text evidence="1">The sequence shown here is derived from an EMBL/GenBank/DDBJ whole genome shotgun (WGS) entry which is preliminary data.</text>
</comment>
<dbReference type="EMBL" id="JAZDWU010000002">
    <property type="protein sequence ID" value="KAL0010662.1"/>
    <property type="molecule type" value="Genomic_DNA"/>
</dbReference>
<name>A0AAW2DJF8_9ROSI</name>
<proteinExistence type="predicted"/>
<gene>
    <name evidence="1" type="ORF">SO802_005770</name>
</gene>
<keyword evidence="2" id="KW-1185">Reference proteome</keyword>
<protein>
    <submittedName>
        <fullName evidence="1">Uncharacterized protein</fullName>
    </submittedName>
</protein>
<organism evidence="1 2">
    <name type="scientific">Lithocarpus litseifolius</name>
    <dbReference type="NCBI Taxonomy" id="425828"/>
    <lineage>
        <taxon>Eukaryota</taxon>
        <taxon>Viridiplantae</taxon>
        <taxon>Streptophyta</taxon>
        <taxon>Embryophyta</taxon>
        <taxon>Tracheophyta</taxon>
        <taxon>Spermatophyta</taxon>
        <taxon>Magnoliopsida</taxon>
        <taxon>eudicotyledons</taxon>
        <taxon>Gunneridae</taxon>
        <taxon>Pentapetalae</taxon>
        <taxon>rosids</taxon>
        <taxon>fabids</taxon>
        <taxon>Fagales</taxon>
        <taxon>Fagaceae</taxon>
        <taxon>Lithocarpus</taxon>
    </lineage>
</organism>
<reference evidence="1 2" key="1">
    <citation type="submission" date="2024-01" db="EMBL/GenBank/DDBJ databases">
        <title>A telomere-to-telomere, gap-free genome of sweet tea (Lithocarpus litseifolius).</title>
        <authorList>
            <person name="Zhou J."/>
        </authorList>
    </citation>
    <scope>NUCLEOTIDE SEQUENCE [LARGE SCALE GENOMIC DNA]</scope>
    <source>
        <strain evidence="1">Zhou-2022a</strain>
        <tissue evidence="1">Leaf</tissue>
    </source>
</reference>